<sequence length="105" mass="11887">MDVLRNMFGKNIPDATDIPVLLVPKWWSNKFYKGTFSNWPIGVGRNENDQIRAPVDRVYFTGEHTSKNYNGYVHGAYLAGIDSANILINCAKNKMCTYDIKPKGT</sequence>
<comment type="similarity">
    <text evidence="1">Belongs to the flavin monoamine oxidase family.</text>
</comment>
<dbReference type="EMBL" id="CM010715">
    <property type="protein sequence ID" value="RZC47537.1"/>
    <property type="molecule type" value="Genomic_DNA"/>
</dbReference>
<dbReference type="STRING" id="3469.A0A4Y7IF55"/>
<dbReference type="InterPro" id="IPR002937">
    <property type="entry name" value="Amino_oxidase"/>
</dbReference>
<dbReference type="PANTHER" id="PTHR10742:SF313">
    <property type="entry name" value="AMINE OXIDASE"/>
    <property type="match status" value="1"/>
</dbReference>
<dbReference type="OMA" id="DSAKMIT"/>
<organism evidence="3 4">
    <name type="scientific">Papaver somniferum</name>
    <name type="common">Opium poppy</name>
    <dbReference type="NCBI Taxonomy" id="3469"/>
    <lineage>
        <taxon>Eukaryota</taxon>
        <taxon>Viridiplantae</taxon>
        <taxon>Streptophyta</taxon>
        <taxon>Embryophyta</taxon>
        <taxon>Tracheophyta</taxon>
        <taxon>Spermatophyta</taxon>
        <taxon>Magnoliopsida</taxon>
        <taxon>Ranunculales</taxon>
        <taxon>Papaveraceae</taxon>
        <taxon>Papaveroideae</taxon>
        <taxon>Papaver</taxon>
    </lineage>
</organism>
<dbReference type="AlphaFoldDB" id="A0A4Y7IF55"/>
<dbReference type="Gramene" id="RZC47537">
    <property type="protein sequence ID" value="RZC47537"/>
    <property type="gene ID" value="C5167_040478"/>
</dbReference>
<evidence type="ECO:0000313" key="4">
    <source>
        <dbReference type="Proteomes" id="UP000316621"/>
    </source>
</evidence>
<proteinExistence type="inferred from homology"/>
<name>A0A4Y7IF55_PAPSO</name>
<dbReference type="InterPro" id="IPR050281">
    <property type="entry name" value="Flavin_monoamine_oxidase"/>
</dbReference>
<dbReference type="Proteomes" id="UP000316621">
    <property type="component" value="Chromosome 1"/>
</dbReference>
<keyword evidence="4" id="KW-1185">Reference proteome</keyword>
<accession>A0A4Y7IF55</accession>
<dbReference type="InterPro" id="IPR036188">
    <property type="entry name" value="FAD/NAD-bd_sf"/>
</dbReference>
<gene>
    <name evidence="3" type="ORF">C5167_040478</name>
</gene>
<dbReference type="GO" id="GO:0006598">
    <property type="term" value="P:polyamine catabolic process"/>
    <property type="evidence" value="ECO:0007669"/>
    <property type="project" value="TreeGrafter"/>
</dbReference>
<evidence type="ECO:0000259" key="2">
    <source>
        <dbReference type="Pfam" id="PF01593"/>
    </source>
</evidence>
<dbReference type="GO" id="GO:0016491">
    <property type="term" value="F:oxidoreductase activity"/>
    <property type="evidence" value="ECO:0007669"/>
    <property type="project" value="InterPro"/>
</dbReference>
<protein>
    <recommendedName>
        <fullName evidence="2">Amine oxidase domain-containing protein</fullName>
    </recommendedName>
</protein>
<feature type="domain" description="Amine oxidase" evidence="2">
    <location>
        <begin position="1"/>
        <end position="87"/>
    </location>
</feature>
<dbReference type="Gene3D" id="3.50.50.60">
    <property type="entry name" value="FAD/NAD(P)-binding domain"/>
    <property type="match status" value="1"/>
</dbReference>
<dbReference type="SUPFAM" id="SSF51905">
    <property type="entry name" value="FAD/NAD(P)-binding domain"/>
    <property type="match status" value="1"/>
</dbReference>
<evidence type="ECO:0000256" key="1">
    <source>
        <dbReference type="ARBA" id="ARBA00005995"/>
    </source>
</evidence>
<dbReference type="PANTHER" id="PTHR10742">
    <property type="entry name" value="FLAVIN MONOAMINE OXIDASE"/>
    <property type="match status" value="1"/>
</dbReference>
<evidence type="ECO:0000313" key="3">
    <source>
        <dbReference type="EMBL" id="RZC47537.1"/>
    </source>
</evidence>
<dbReference type="Pfam" id="PF01593">
    <property type="entry name" value="Amino_oxidase"/>
    <property type="match status" value="1"/>
</dbReference>
<reference evidence="3 4" key="1">
    <citation type="journal article" date="2018" name="Science">
        <title>The opium poppy genome and morphinan production.</title>
        <authorList>
            <person name="Guo L."/>
            <person name="Winzer T."/>
            <person name="Yang X."/>
            <person name="Li Y."/>
            <person name="Ning Z."/>
            <person name="He Z."/>
            <person name="Teodor R."/>
            <person name="Lu Y."/>
            <person name="Bowser T.A."/>
            <person name="Graham I.A."/>
            <person name="Ye K."/>
        </authorList>
    </citation>
    <scope>NUCLEOTIDE SEQUENCE [LARGE SCALE GENOMIC DNA]</scope>
    <source>
        <strain evidence="4">cv. HN1</strain>
        <tissue evidence="3">Leaves</tissue>
    </source>
</reference>